<dbReference type="Proteomes" id="UP000186601">
    <property type="component" value="Unassembled WGS sequence"/>
</dbReference>
<keyword evidence="3" id="KW-1185">Reference proteome</keyword>
<organism evidence="2 3">
    <name type="scientific">Hermanssonia centrifuga</name>
    <dbReference type="NCBI Taxonomy" id="98765"/>
    <lineage>
        <taxon>Eukaryota</taxon>
        <taxon>Fungi</taxon>
        <taxon>Dikarya</taxon>
        <taxon>Basidiomycota</taxon>
        <taxon>Agaricomycotina</taxon>
        <taxon>Agaricomycetes</taxon>
        <taxon>Polyporales</taxon>
        <taxon>Meruliaceae</taxon>
        <taxon>Hermanssonia</taxon>
    </lineage>
</organism>
<evidence type="ECO:0000313" key="2">
    <source>
        <dbReference type="EMBL" id="PSS34124.1"/>
    </source>
</evidence>
<comment type="caution">
    <text evidence="2">The sequence shown here is derived from an EMBL/GenBank/DDBJ whole genome shotgun (WGS) entry which is preliminary data.</text>
</comment>
<evidence type="ECO:0000313" key="3">
    <source>
        <dbReference type="Proteomes" id="UP000186601"/>
    </source>
</evidence>
<dbReference type="AlphaFoldDB" id="A0A2R6RVS5"/>
<accession>A0A2R6RVS5</accession>
<protein>
    <submittedName>
        <fullName evidence="2">Uncharacterized protein</fullName>
    </submittedName>
</protein>
<dbReference type="OrthoDB" id="2841294at2759"/>
<gene>
    <name evidence="2" type="ORF">PHLCEN_2v1834</name>
</gene>
<dbReference type="EMBL" id="MLYV02000151">
    <property type="protein sequence ID" value="PSS34124.1"/>
    <property type="molecule type" value="Genomic_DNA"/>
</dbReference>
<sequence>MKSFFVLASLAAFAFAQRLSILEPTAEESITGGSPFTVELQQAWGLGTVLYNGPFNPQYNSSAPQKGLFQDFTLTMPDFVNGGVALQVSHLLNVGGATLSPAFDYSYVLVDVD</sequence>
<proteinExistence type="predicted"/>
<feature type="chain" id="PRO_5015310039" evidence="1">
    <location>
        <begin position="17"/>
        <end position="113"/>
    </location>
</feature>
<keyword evidence="1" id="KW-0732">Signal</keyword>
<name>A0A2R6RVS5_9APHY</name>
<evidence type="ECO:0000256" key="1">
    <source>
        <dbReference type="SAM" id="SignalP"/>
    </source>
</evidence>
<reference evidence="2 3" key="1">
    <citation type="submission" date="2018-02" db="EMBL/GenBank/DDBJ databases">
        <title>Genome sequence of the basidiomycete white-rot fungus Phlebia centrifuga.</title>
        <authorList>
            <person name="Granchi Z."/>
            <person name="Peng M."/>
            <person name="de Vries R.P."/>
            <person name="Hilden K."/>
            <person name="Makela M.R."/>
            <person name="Grigoriev I."/>
            <person name="Riley R."/>
        </authorList>
    </citation>
    <scope>NUCLEOTIDE SEQUENCE [LARGE SCALE GENOMIC DNA]</scope>
    <source>
        <strain evidence="2 3">FBCC195</strain>
    </source>
</reference>
<feature type="signal peptide" evidence="1">
    <location>
        <begin position="1"/>
        <end position="16"/>
    </location>
</feature>